<evidence type="ECO:0000313" key="2">
    <source>
        <dbReference type="Proteomes" id="UP000593565"/>
    </source>
</evidence>
<reference evidence="1 2" key="1">
    <citation type="submission" date="2020-02" db="EMBL/GenBank/DDBJ databases">
        <title>A chromosome-scale genome assembly of the black bullhead catfish (Ameiurus melas).</title>
        <authorList>
            <person name="Wen M."/>
            <person name="Zham M."/>
            <person name="Cabau C."/>
            <person name="Klopp C."/>
            <person name="Donnadieu C."/>
            <person name="Roques C."/>
            <person name="Bouchez O."/>
            <person name="Lampietro C."/>
            <person name="Jouanno E."/>
            <person name="Herpin A."/>
            <person name="Louis A."/>
            <person name="Berthelot C."/>
            <person name="Parey E."/>
            <person name="Roest-Crollius H."/>
            <person name="Braasch I."/>
            <person name="Postlethwait J."/>
            <person name="Robinson-Rechavi M."/>
            <person name="Echchiki A."/>
            <person name="Begum T."/>
            <person name="Montfort J."/>
            <person name="Schartl M."/>
            <person name="Bobe J."/>
            <person name="Guiguen Y."/>
        </authorList>
    </citation>
    <scope>NUCLEOTIDE SEQUENCE [LARGE SCALE GENOMIC DNA]</scope>
    <source>
        <strain evidence="1">M_S1</strain>
        <tissue evidence="1">Blood</tissue>
    </source>
</reference>
<comment type="caution">
    <text evidence="1">The sequence shown here is derived from an EMBL/GenBank/DDBJ whole genome shotgun (WGS) entry which is preliminary data.</text>
</comment>
<name>A0A7J5ZXM5_AMEME</name>
<dbReference type="AlphaFoldDB" id="A0A7J5ZXM5"/>
<protein>
    <submittedName>
        <fullName evidence="1">Uncharacterized protein</fullName>
    </submittedName>
</protein>
<proteinExistence type="predicted"/>
<gene>
    <name evidence="1" type="ORF">AMELA_G00233940</name>
</gene>
<sequence length="69" mass="8365">MYSIQQRKTAIIPSTERTRKFCSILQSSRWRNCTAISNKNNRRRLRKHVRVEERILRDVETLSRFCVLN</sequence>
<organism evidence="1 2">
    <name type="scientific">Ameiurus melas</name>
    <name type="common">Black bullhead</name>
    <name type="synonym">Silurus melas</name>
    <dbReference type="NCBI Taxonomy" id="219545"/>
    <lineage>
        <taxon>Eukaryota</taxon>
        <taxon>Metazoa</taxon>
        <taxon>Chordata</taxon>
        <taxon>Craniata</taxon>
        <taxon>Vertebrata</taxon>
        <taxon>Euteleostomi</taxon>
        <taxon>Actinopterygii</taxon>
        <taxon>Neopterygii</taxon>
        <taxon>Teleostei</taxon>
        <taxon>Ostariophysi</taxon>
        <taxon>Siluriformes</taxon>
        <taxon>Ictaluridae</taxon>
        <taxon>Ameiurus</taxon>
    </lineage>
</organism>
<dbReference type="Proteomes" id="UP000593565">
    <property type="component" value="Unassembled WGS sequence"/>
</dbReference>
<evidence type="ECO:0000313" key="1">
    <source>
        <dbReference type="EMBL" id="KAF4075374.1"/>
    </source>
</evidence>
<dbReference type="EMBL" id="JAAGNN010000021">
    <property type="protein sequence ID" value="KAF4075374.1"/>
    <property type="molecule type" value="Genomic_DNA"/>
</dbReference>
<keyword evidence="2" id="KW-1185">Reference proteome</keyword>
<accession>A0A7J5ZXM5</accession>